<keyword evidence="5" id="KW-1185">Reference proteome</keyword>
<evidence type="ECO:0000256" key="2">
    <source>
        <dbReference type="ARBA" id="ARBA00022737"/>
    </source>
</evidence>
<feature type="compositionally biased region" description="Polar residues" evidence="3">
    <location>
        <begin position="864"/>
        <end position="892"/>
    </location>
</feature>
<dbReference type="GeneID" id="95984770"/>
<feature type="compositionally biased region" description="Polar residues" evidence="3">
    <location>
        <begin position="900"/>
        <end position="914"/>
    </location>
</feature>
<dbReference type="Gene3D" id="3.30.710.10">
    <property type="entry name" value="Potassium Channel Kv1.1, Chain A"/>
    <property type="match status" value="1"/>
</dbReference>
<keyword evidence="2" id="KW-0677">Repeat</keyword>
<evidence type="ECO:0000313" key="5">
    <source>
        <dbReference type="Proteomes" id="UP001565368"/>
    </source>
</evidence>
<dbReference type="InterPro" id="IPR015915">
    <property type="entry name" value="Kelch-typ_b-propeller"/>
</dbReference>
<evidence type="ECO:0008006" key="6">
    <source>
        <dbReference type="Google" id="ProtNLM"/>
    </source>
</evidence>
<dbReference type="InterPro" id="IPR011333">
    <property type="entry name" value="SKP1/BTB/POZ_sf"/>
</dbReference>
<dbReference type="PANTHER" id="PTHR43503:SF2">
    <property type="entry name" value="NEGATIVE REGULATOR OF SPORULATION MDS3-RELATED"/>
    <property type="match status" value="1"/>
</dbReference>
<protein>
    <recommendedName>
        <fullName evidence="6">BTB domain-containing protein</fullName>
    </recommendedName>
</protein>
<feature type="compositionally biased region" description="Gly residues" evidence="3">
    <location>
        <begin position="614"/>
        <end position="627"/>
    </location>
</feature>
<dbReference type="Pfam" id="PF24681">
    <property type="entry name" value="Kelch_KLHDC2_KLHL20_DRC7"/>
    <property type="match status" value="1"/>
</dbReference>
<accession>A0ABR3Q508</accession>
<feature type="compositionally biased region" description="Polar residues" evidence="3">
    <location>
        <begin position="813"/>
        <end position="825"/>
    </location>
</feature>
<dbReference type="Proteomes" id="UP001565368">
    <property type="component" value="Unassembled WGS sequence"/>
</dbReference>
<dbReference type="RefSeq" id="XP_069209674.1">
    <property type="nucleotide sequence ID" value="XM_069352256.1"/>
</dbReference>
<sequence length="1146" mass="123331">MTDVGALASAFEPAKGEVPLPLTGPSITLSPIATPPTIFLFGGKVVSLRRLTSEMWALDLTTLTWSRVNAGHGPGPRYFHSMEVWQDKLVCFGGMSDSDLVHEVHSDIWFFDCRSRKWLPQPSPEGGLGLGLADGMPSSASQSSQDPLLLPQPRYAHLSAVSRGNLIVWGGQRTDNTWIYEMNVYDLGRGVWVAKTRQPETHGLHSKGAYRSVAVSSTHRVIIPADPHTVTGMQALPYSMEEQGGGGEIWCYSNYDFAKVRRELEVIVPRDGDTDTLSPPSEKIIPPPDWTMEDLQTKMAGPTMPPGLRFPSAGIVGHHFVLCGLYLASTSAQFSIWTLDLITMKWTHIEPEILQHGSWNRAIVLPERGQVLVFGNHGSDLAADYGRRAVNLDHVAVVELEAYGIYRPPAIALSPRTQNTGLAMLDEKLVSDFEVISDDGRRIACSSKILTERWPWFAEQLDLLKQKTEEAVLDTAAASLDINDALLGSLSPARLAPDGLHLPEPLPVCVALIQYFYTLSLATPLQTRSPVLTALLFLAKQYKIERLQRLVVHALHSRLDTSIALGVYEVATLAAERNLQIRALHLINQAKEGGRSRLGSNPRRGGSGTHQDGAEGGAGGPGPGGPHGRNHSIHSAASGATGLHSNATAGHGSHRDSTDRASTGANGSSQTQGVRRPSHEVNGRLSVESNATRASQAVGGRKSFMSMKSVKSMKSAKSAQSDSPGSTTSSVAPITPPMPVTDGEMPTADEVPPMRRARADSFTVPEDVRKGHPEPPLEITEDPRLHRLLDALDINSCPPARRPPRMIAPRPQTAPNSAQLGSTATLPPAPAPGSGRINRANLPPMLPPPQQPLPVRPTQDAPLTPSTPLTDGTLRASSPTNSEATSSYPRTPSESHRDSQIISRESSPVMTSHLTARPMSIVTTPSKTATLPALPEDELVTPELSSDSEASRLSTESANYGDTTPTTAPIIVETSMGAQQHEALETLRGSRTGSSKLTRAASLSSLNNGRPKSVIGTLTLHSEKVSARGSSDFGPVPEEEGNNDWAQRSAMAGSAIEVSTYAGRNSSKRSLAASRSNTHIPYTQLQPVRSAEEEQERLIKFQALLAEQQRQAGYSTAEADARARRAMVTPKTKFGRLGAKFAEALR</sequence>
<dbReference type="PANTHER" id="PTHR43503">
    <property type="entry name" value="MCG48959-RELATED"/>
    <property type="match status" value="1"/>
</dbReference>
<dbReference type="SUPFAM" id="SSF117281">
    <property type="entry name" value="Kelch motif"/>
    <property type="match status" value="1"/>
</dbReference>
<evidence type="ECO:0000313" key="4">
    <source>
        <dbReference type="EMBL" id="KAL1409730.1"/>
    </source>
</evidence>
<dbReference type="Gene3D" id="2.120.10.80">
    <property type="entry name" value="Kelch-type beta propeller"/>
    <property type="match status" value="1"/>
</dbReference>
<reference evidence="4 5" key="1">
    <citation type="submission" date="2023-08" db="EMBL/GenBank/DDBJ databases">
        <title>Annotated Genome Sequence of Vanrija albida AlHP1.</title>
        <authorList>
            <person name="Herzog R."/>
        </authorList>
    </citation>
    <scope>NUCLEOTIDE SEQUENCE [LARGE SCALE GENOMIC DNA]</scope>
    <source>
        <strain evidence="4 5">AlHP1</strain>
    </source>
</reference>
<feature type="compositionally biased region" description="Polar residues" evidence="3">
    <location>
        <begin position="943"/>
        <end position="967"/>
    </location>
</feature>
<comment type="caution">
    <text evidence="4">The sequence shown here is derived from an EMBL/GenBank/DDBJ whole genome shotgun (WGS) entry which is preliminary data.</text>
</comment>
<proteinExistence type="predicted"/>
<dbReference type="EMBL" id="JBBXJM010000003">
    <property type="protein sequence ID" value="KAL1409730.1"/>
    <property type="molecule type" value="Genomic_DNA"/>
</dbReference>
<name>A0ABR3Q508_9TREE</name>
<feature type="region of interest" description="Disordered" evidence="3">
    <location>
        <begin position="794"/>
        <end position="967"/>
    </location>
</feature>
<feature type="compositionally biased region" description="Pro residues" evidence="3">
    <location>
        <begin position="844"/>
        <end position="855"/>
    </location>
</feature>
<keyword evidence="1" id="KW-0880">Kelch repeat</keyword>
<feature type="compositionally biased region" description="Polar residues" evidence="3">
    <location>
        <begin position="660"/>
        <end position="673"/>
    </location>
</feature>
<organism evidence="4 5">
    <name type="scientific">Vanrija albida</name>
    <dbReference type="NCBI Taxonomy" id="181172"/>
    <lineage>
        <taxon>Eukaryota</taxon>
        <taxon>Fungi</taxon>
        <taxon>Dikarya</taxon>
        <taxon>Basidiomycota</taxon>
        <taxon>Agaricomycotina</taxon>
        <taxon>Tremellomycetes</taxon>
        <taxon>Trichosporonales</taxon>
        <taxon>Trichosporonaceae</taxon>
        <taxon>Vanrija</taxon>
    </lineage>
</organism>
<evidence type="ECO:0000256" key="1">
    <source>
        <dbReference type="ARBA" id="ARBA00022441"/>
    </source>
</evidence>
<feature type="compositionally biased region" description="Low complexity" evidence="3">
    <location>
        <begin position="702"/>
        <end position="723"/>
    </location>
</feature>
<evidence type="ECO:0000256" key="3">
    <source>
        <dbReference type="SAM" id="MobiDB-lite"/>
    </source>
</evidence>
<gene>
    <name evidence="4" type="ORF">Q8F55_003727</name>
</gene>
<feature type="region of interest" description="Disordered" evidence="3">
    <location>
        <begin position="593"/>
        <end position="753"/>
    </location>
</feature>